<dbReference type="EMBL" id="JAGIOC010000001">
    <property type="protein sequence ID" value="MBP2409953.1"/>
    <property type="molecule type" value="Genomic_DNA"/>
</dbReference>
<name>A0ABS4YMC5_9MICO</name>
<keyword evidence="6" id="KW-0067">ATP-binding</keyword>
<feature type="compositionally biased region" description="Acidic residues" evidence="9">
    <location>
        <begin position="327"/>
        <end position="336"/>
    </location>
</feature>
<dbReference type="InterPro" id="IPR001206">
    <property type="entry name" value="Diacylglycerol_kinase_cat_dom"/>
</dbReference>
<reference evidence="11 12" key="1">
    <citation type="submission" date="2021-03" db="EMBL/GenBank/DDBJ databases">
        <title>Sequencing the genomes of 1000 actinobacteria strains.</title>
        <authorList>
            <person name="Klenk H.-P."/>
        </authorList>
    </citation>
    <scope>NUCLEOTIDE SEQUENCE [LARGE SCALE GENOMIC DNA]</scope>
    <source>
        <strain evidence="11 12">DSM 14564</strain>
    </source>
</reference>
<feature type="domain" description="DAGKc" evidence="10">
    <location>
        <begin position="6"/>
        <end position="136"/>
    </location>
</feature>
<keyword evidence="5 11" id="KW-0418">Kinase</keyword>
<evidence type="ECO:0000256" key="2">
    <source>
        <dbReference type="ARBA" id="ARBA00005983"/>
    </source>
</evidence>
<keyword evidence="7" id="KW-0594">Phospholipid biosynthesis</keyword>
<dbReference type="PANTHER" id="PTHR12358:SF54">
    <property type="entry name" value="SPHINGOSINE KINASE RELATED PROTEIN"/>
    <property type="match status" value="1"/>
</dbReference>
<keyword evidence="7" id="KW-0443">Lipid metabolism</keyword>
<dbReference type="InterPro" id="IPR045540">
    <property type="entry name" value="YegS/DAGK_C"/>
</dbReference>
<keyword evidence="4" id="KW-0547">Nucleotide-binding</keyword>
<keyword evidence="12" id="KW-1185">Reference proteome</keyword>
<dbReference type="PANTHER" id="PTHR12358">
    <property type="entry name" value="SPHINGOSINE KINASE"/>
    <property type="match status" value="1"/>
</dbReference>
<evidence type="ECO:0000256" key="8">
    <source>
        <dbReference type="ARBA" id="ARBA00023264"/>
    </source>
</evidence>
<dbReference type="Pfam" id="PF19279">
    <property type="entry name" value="YegS_C"/>
    <property type="match status" value="1"/>
</dbReference>
<comment type="caution">
    <text evidence="11">The sequence shown here is derived from an EMBL/GenBank/DDBJ whole genome shotgun (WGS) entry which is preliminary data.</text>
</comment>
<keyword evidence="3" id="KW-0808">Transferase</keyword>
<evidence type="ECO:0000256" key="6">
    <source>
        <dbReference type="ARBA" id="ARBA00022840"/>
    </source>
</evidence>
<evidence type="ECO:0000256" key="3">
    <source>
        <dbReference type="ARBA" id="ARBA00022679"/>
    </source>
</evidence>
<dbReference type="GO" id="GO:0016301">
    <property type="term" value="F:kinase activity"/>
    <property type="evidence" value="ECO:0007669"/>
    <property type="project" value="UniProtKB-KW"/>
</dbReference>
<dbReference type="InterPro" id="IPR050187">
    <property type="entry name" value="Lipid_Phosphate_FormReg"/>
</dbReference>
<organism evidence="11 12">
    <name type="scientific">Brachybacterium fresconis</name>
    <dbReference type="NCBI Taxonomy" id="173363"/>
    <lineage>
        <taxon>Bacteria</taxon>
        <taxon>Bacillati</taxon>
        <taxon>Actinomycetota</taxon>
        <taxon>Actinomycetes</taxon>
        <taxon>Micrococcales</taxon>
        <taxon>Dermabacteraceae</taxon>
        <taxon>Brachybacterium</taxon>
    </lineage>
</organism>
<evidence type="ECO:0000256" key="7">
    <source>
        <dbReference type="ARBA" id="ARBA00023209"/>
    </source>
</evidence>
<dbReference type="Gene3D" id="2.60.200.40">
    <property type="match status" value="1"/>
</dbReference>
<dbReference type="RefSeq" id="WP_209892759.1">
    <property type="nucleotide sequence ID" value="NZ_BAAAJV010000051.1"/>
</dbReference>
<dbReference type="Proteomes" id="UP000698222">
    <property type="component" value="Unassembled WGS sequence"/>
</dbReference>
<proteinExistence type="inferred from homology"/>
<evidence type="ECO:0000256" key="9">
    <source>
        <dbReference type="SAM" id="MobiDB-lite"/>
    </source>
</evidence>
<dbReference type="SUPFAM" id="SSF111331">
    <property type="entry name" value="NAD kinase/diacylglycerol kinase-like"/>
    <property type="match status" value="1"/>
</dbReference>
<keyword evidence="8" id="KW-1208">Phospholipid metabolism</keyword>
<dbReference type="InterPro" id="IPR016064">
    <property type="entry name" value="NAD/diacylglycerol_kinase_sf"/>
</dbReference>
<evidence type="ECO:0000313" key="11">
    <source>
        <dbReference type="EMBL" id="MBP2409953.1"/>
    </source>
</evidence>
<protein>
    <submittedName>
        <fullName evidence="11">Diacylglycerol kinase family enzyme</fullName>
    </submittedName>
</protein>
<feature type="region of interest" description="Disordered" evidence="9">
    <location>
        <begin position="327"/>
        <end position="380"/>
    </location>
</feature>
<comment type="cofactor">
    <cofactor evidence="1">
        <name>Mg(2+)</name>
        <dbReference type="ChEBI" id="CHEBI:18420"/>
    </cofactor>
</comment>
<keyword evidence="7" id="KW-0444">Lipid biosynthesis</keyword>
<sequence>MSPERPRPDHAAVIYNPVTVPLDRVRSAVEEHERLHAWAATEWFATARDDSGRSAAERALAGNPSVLLVAGGDGTTRAVAGVVLGSGTPLALLPFGTGNLLARNLGLPLGDVTAAVEVAFSGGTRPVDVGVVEFEDEEGTRSTEIFLVMAGIGLDAEMARTTSSRSKRFLGWLAYVPPIARSVLANRPLDLRYRVDGGPLRTARAHTVIIGNCGTLTGGMLLLPAAALDDGLLDVVMLRPARRIGWARIGTRLTVQGVAHRSRLGRGMMRLAPGLRALAYAQGRRFEVRFAIPYGVQLDGDSVGLARTARISLHHHALRVCIDAGREEDDDREGDDPGQVPPPDLIAPDLIAPDLIARDLTAGTRTSAPRRSRRDSRRPP</sequence>
<evidence type="ECO:0000256" key="5">
    <source>
        <dbReference type="ARBA" id="ARBA00022777"/>
    </source>
</evidence>
<evidence type="ECO:0000256" key="4">
    <source>
        <dbReference type="ARBA" id="ARBA00022741"/>
    </source>
</evidence>
<dbReference type="InterPro" id="IPR017438">
    <property type="entry name" value="ATP-NAD_kinase_N"/>
</dbReference>
<dbReference type="Gene3D" id="3.40.50.10330">
    <property type="entry name" value="Probable inorganic polyphosphate/atp-NAD kinase, domain 1"/>
    <property type="match status" value="1"/>
</dbReference>
<gene>
    <name evidence="11" type="ORF">JOF44_002856</name>
</gene>
<feature type="compositionally biased region" description="Basic residues" evidence="9">
    <location>
        <begin position="368"/>
        <end position="380"/>
    </location>
</feature>
<evidence type="ECO:0000259" key="10">
    <source>
        <dbReference type="PROSITE" id="PS50146"/>
    </source>
</evidence>
<evidence type="ECO:0000256" key="1">
    <source>
        <dbReference type="ARBA" id="ARBA00001946"/>
    </source>
</evidence>
<dbReference type="Pfam" id="PF00781">
    <property type="entry name" value="DAGK_cat"/>
    <property type="match status" value="1"/>
</dbReference>
<dbReference type="PROSITE" id="PS50146">
    <property type="entry name" value="DAGK"/>
    <property type="match status" value="1"/>
</dbReference>
<accession>A0ABS4YMC5</accession>
<comment type="similarity">
    <text evidence="2">Belongs to the diacylglycerol/lipid kinase family.</text>
</comment>
<evidence type="ECO:0000313" key="12">
    <source>
        <dbReference type="Proteomes" id="UP000698222"/>
    </source>
</evidence>